<organism evidence="3 4">
    <name type="scientific">Erwinia plantamica</name>
    <dbReference type="NCBI Taxonomy" id="3237104"/>
    <lineage>
        <taxon>Bacteria</taxon>
        <taxon>Pseudomonadati</taxon>
        <taxon>Pseudomonadota</taxon>
        <taxon>Gammaproteobacteria</taxon>
        <taxon>Enterobacterales</taxon>
        <taxon>Erwiniaceae</taxon>
        <taxon>Erwinia</taxon>
    </lineage>
</organism>
<accession>A0ABW7CJA9</accession>
<evidence type="ECO:0000313" key="4">
    <source>
        <dbReference type="Proteomes" id="UP001605250"/>
    </source>
</evidence>
<protein>
    <recommendedName>
        <fullName evidence="2">Tli3-like domain-containing protein</fullName>
    </recommendedName>
</protein>
<feature type="signal peptide" evidence="1">
    <location>
        <begin position="1"/>
        <end position="28"/>
    </location>
</feature>
<evidence type="ECO:0000259" key="2">
    <source>
        <dbReference type="Pfam" id="PF24316"/>
    </source>
</evidence>
<reference evidence="3 4" key="1">
    <citation type="submission" date="2024-07" db="EMBL/GenBank/DDBJ databases">
        <title>Novel bacterial strain Erwinia sp. OPT-41 promoting growth of various crops.</title>
        <authorList>
            <person name="Egorshina A."/>
            <person name="Lukyantsev M.A."/>
            <person name="Golubev S.N."/>
            <person name="Muratova A.Y."/>
            <person name="Bulygina E.A."/>
        </authorList>
    </citation>
    <scope>NUCLEOTIDE SEQUENCE [LARGE SCALE GENOMIC DNA]</scope>
    <source>
        <strain evidence="3 4">OPT-41</strain>
    </source>
</reference>
<keyword evidence="1" id="KW-0732">Signal</keyword>
<evidence type="ECO:0000256" key="1">
    <source>
        <dbReference type="SAM" id="SignalP"/>
    </source>
</evidence>
<evidence type="ECO:0000313" key="3">
    <source>
        <dbReference type="EMBL" id="MFG6075220.1"/>
    </source>
</evidence>
<dbReference type="Pfam" id="PF24316">
    <property type="entry name" value="Tli3"/>
    <property type="match status" value="1"/>
</dbReference>
<dbReference type="Proteomes" id="UP001605250">
    <property type="component" value="Unassembled WGS sequence"/>
</dbReference>
<proteinExistence type="predicted"/>
<dbReference type="RefSeq" id="WP_394148278.1">
    <property type="nucleotide sequence ID" value="NZ_JBGCUC010000002.1"/>
</dbReference>
<feature type="domain" description="Tli3-like" evidence="2">
    <location>
        <begin position="54"/>
        <end position="182"/>
    </location>
</feature>
<dbReference type="EMBL" id="JBGCUC010000002">
    <property type="protein sequence ID" value="MFG6075220.1"/>
    <property type="molecule type" value="Genomic_DNA"/>
</dbReference>
<comment type="caution">
    <text evidence="3">The sequence shown here is derived from an EMBL/GenBank/DDBJ whole genome shotgun (WGS) entry which is preliminary data.</text>
</comment>
<keyword evidence="4" id="KW-1185">Reference proteome</keyword>
<sequence length="254" mass="28418">MNILTKMSCLLSVLLTAPLLTSCVTEGAAFGLGAGSLHETVMTEKDRNAPPPVYGPPQIIYRIDDNRYFTLENYTRCENGQTFYNNKLKNIHVQISPSSGYLFKGRFFWTSTRDDYLAFPVTRNDNKAACMGSDKGCMNIVALTTDGGKTKRSVTYGGYTQDPNGNTKNYDMLVTNEGFYMIKYAFPERSPTSAYALKWTFYPDEEATNNSFYSGATGPVHQPTLSIDVSQTIQETMQCDRRLEPVQNKRGGDE</sequence>
<feature type="chain" id="PRO_5046088106" description="Tli3-like domain-containing protein" evidence="1">
    <location>
        <begin position="29"/>
        <end position="254"/>
    </location>
</feature>
<dbReference type="PROSITE" id="PS51257">
    <property type="entry name" value="PROKAR_LIPOPROTEIN"/>
    <property type="match status" value="1"/>
</dbReference>
<gene>
    <name evidence="3" type="ORF">AB3U87_02455</name>
</gene>
<dbReference type="InterPro" id="IPR057562">
    <property type="entry name" value="Tli3-like_dom"/>
</dbReference>
<name>A0ABW7CJA9_9GAMM</name>